<evidence type="ECO:0000313" key="2">
    <source>
        <dbReference type="Proteomes" id="UP000231994"/>
    </source>
</evidence>
<gene>
    <name evidence="1" type="ORF">A9D01_12505</name>
</gene>
<proteinExistence type="predicted"/>
<dbReference type="EMBL" id="CP024932">
    <property type="protein sequence ID" value="ATZ09436.1"/>
    <property type="molecule type" value="Genomic_DNA"/>
</dbReference>
<organism evidence="1 2">
    <name type="scientific">Corynebacterium striatum</name>
    <dbReference type="NCBI Taxonomy" id="43770"/>
    <lineage>
        <taxon>Bacteria</taxon>
        <taxon>Bacillati</taxon>
        <taxon>Actinomycetota</taxon>
        <taxon>Actinomycetes</taxon>
        <taxon>Mycobacteriales</taxon>
        <taxon>Corynebacteriaceae</taxon>
        <taxon>Corynebacterium</taxon>
    </lineage>
</organism>
<dbReference type="AlphaFoldDB" id="A0ABC8CMW3"/>
<accession>A0ABC8CMW3</accession>
<dbReference type="Proteomes" id="UP000231994">
    <property type="component" value="Chromosome"/>
</dbReference>
<reference evidence="1 2" key="1">
    <citation type="submission" date="2017-11" db="EMBL/GenBank/DDBJ databases">
        <title>Whole genome sequencing of cultured pathogen.</title>
        <authorList>
            <person name="Hoffmann M."/>
            <person name="Sanchez M."/>
            <person name="Timme R."/>
            <person name="Nudel K."/>
            <person name="Bry L."/>
        </authorList>
    </citation>
    <scope>NUCLEOTIDE SEQUENCE [LARGE SCALE GENOMIC DNA]</scope>
    <source>
        <strain evidence="1 2">216</strain>
    </source>
</reference>
<sequence>MLWLSMKTMRTFHFTRLQQSLESIVPRFSPGFSKVKSADVVYEFFRIVGDRLAGIGSGTGLGVVGH</sequence>
<protein>
    <submittedName>
        <fullName evidence="1">Uncharacterized protein</fullName>
    </submittedName>
</protein>
<name>A0ABC8CMW3_CORST</name>
<evidence type="ECO:0000313" key="1">
    <source>
        <dbReference type="EMBL" id="ATZ09436.1"/>
    </source>
</evidence>